<feature type="transmembrane region" description="Helical" evidence="1">
    <location>
        <begin position="166"/>
        <end position="186"/>
    </location>
</feature>
<comment type="caution">
    <text evidence="3">The sequence shown here is derived from an EMBL/GenBank/DDBJ whole genome shotgun (WGS) entry which is preliminary data.</text>
</comment>
<evidence type="ECO:0000313" key="4">
    <source>
        <dbReference type="Proteomes" id="UP000305709"/>
    </source>
</evidence>
<keyword evidence="4" id="KW-1185">Reference proteome</keyword>
<evidence type="ECO:0008006" key="5">
    <source>
        <dbReference type="Google" id="ProtNLM"/>
    </source>
</evidence>
<feature type="chain" id="PRO_5023071262" description="VPLPA-CTERM sorting domain-containing protein" evidence="2">
    <location>
        <begin position="23"/>
        <end position="192"/>
    </location>
</feature>
<gene>
    <name evidence="3" type="ORF">FHG71_04130</name>
</gene>
<evidence type="ECO:0000256" key="1">
    <source>
        <dbReference type="SAM" id="Phobius"/>
    </source>
</evidence>
<protein>
    <recommendedName>
        <fullName evidence="5">VPLPA-CTERM sorting domain-containing protein</fullName>
    </recommendedName>
</protein>
<feature type="signal peptide" evidence="2">
    <location>
        <begin position="1"/>
        <end position="22"/>
    </location>
</feature>
<dbReference type="RefSeq" id="WP_139080364.1">
    <property type="nucleotide sequence ID" value="NZ_VDFV01000003.1"/>
</dbReference>
<evidence type="ECO:0000313" key="3">
    <source>
        <dbReference type="EMBL" id="TNC73681.1"/>
    </source>
</evidence>
<dbReference type="EMBL" id="VDFV01000003">
    <property type="protein sequence ID" value="TNC73681.1"/>
    <property type="molecule type" value="Genomic_DNA"/>
</dbReference>
<keyword evidence="1" id="KW-1133">Transmembrane helix</keyword>
<sequence length="192" mass="18860">MKALLAAATLVGAGLAGLPAAAVPVIDIPSAQAVFVAQGGAGDLLFEGDAIAEGAGPLGNLRAIFALSFDLASPYDTARATLDLSDGNGLVLGGLAFSIGRGEDLLALTFDDLDGPAASIFGTALTFELFFLDPVGEDPLGGLVDGTTYDLAALGVGQDVPAPIPLPGSGVLLLAALAMATGVGVGRRSRAA</sequence>
<dbReference type="Proteomes" id="UP000305709">
    <property type="component" value="Unassembled WGS sequence"/>
</dbReference>
<keyword evidence="2" id="KW-0732">Signal</keyword>
<accession>A0A5C4NFX4</accession>
<keyword evidence="1" id="KW-0472">Membrane</keyword>
<name>A0A5C4NFX4_9RHOB</name>
<organism evidence="3 4">
    <name type="scientific">Rubellimicrobium roseum</name>
    <dbReference type="NCBI Taxonomy" id="687525"/>
    <lineage>
        <taxon>Bacteria</taxon>
        <taxon>Pseudomonadati</taxon>
        <taxon>Pseudomonadota</taxon>
        <taxon>Alphaproteobacteria</taxon>
        <taxon>Rhodobacterales</taxon>
        <taxon>Roseobacteraceae</taxon>
        <taxon>Rubellimicrobium</taxon>
    </lineage>
</organism>
<dbReference type="AlphaFoldDB" id="A0A5C4NFX4"/>
<keyword evidence="1" id="KW-0812">Transmembrane</keyword>
<reference evidence="3 4" key="1">
    <citation type="submission" date="2019-06" db="EMBL/GenBank/DDBJ databases">
        <authorList>
            <person name="Jiang L."/>
        </authorList>
    </citation>
    <scope>NUCLEOTIDE SEQUENCE [LARGE SCALE GENOMIC DNA]</scope>
    <source>
        <strain evidence="3 4">YIM 48858</strain>
    </source>
</reference>
<evidence type="ECO:0000256" key="2">
    <source>
        <dbReference type="SAM" id="SignalP"/>
    </source>
</evidence>
<proteinExistence type="predicted"/>
<dbReference type="OrthoDB" id="7871873at2"/>